<evidence type="ECO:0008006" key="3">
    <source>
        <dbReference type="Google" id="ProtNLM"/>
    </source>
</evidence>
<reference evidence="2" key="1">
    <citation type="journal article" date="2019" name="Int. J. Syst. Evol. Microbiol.">
        <title>The Global Catalogue of Microorganisms (GCM) 10K type strain sequencing project: providing services to taxonomists for standard genome sequencing and annotation.</title>
        <authorList>
            <consortium name="The Broad Institute Genomics Platform"/>
            <consortium name="The Broad Institute Genome Sequencing Center for Infectious Disease"/>
            <person name="Wu L."/>
            <person name="Ma J."/>
        </authorList>
    </citation>
    <scope>NUCLEOTIDE SEQUENCE [LARGE SCALE GENOMIC DNA]</scope>
    <source>
        <strain evidence="2">CCM 8908</strain>
    </source>
</reference>
<name>A0ABW1TIC5_9LACO</name>
<accession>A0ABW1TIC5</accession>
<proteinExistence type="predicted"/>
<dbReference type="Proteomes" id="UP001596283">
    <property type="component" value="Unassembled WGS sequence"/>
</dbReference>
<comment type="caution">
    <text evidence="1">The sequence shown here is derived from an EMBL/GenBank/DDBJ whole genome shotgun (WGS) entry which is preliminary data.</text>
</comment>
<organism evidence="1 2">
    <name type="scientific">Levilactobacillus fujinensis</name>
    <dbReference type="NCBI Taxonomy" id="2486024"/>
    <lineage>
        <taxon>Bacteria</taxon>
        <taxon>Bacillati</taxon>
        <taxon>Bacillota</taxon>
        <taxon>Bacilli</taxon>
        <taxon>Lactobacillales</taxon>
        <taxon>Lactobacillaceae</taxon>
        <taxon>Levilactobacillus</taxon>
    </lineage>
</organism>
<keyword evidence="2" id="KW-1185">Reference proteome</keyword>
<gene>
    <name evidence="1" type="ORF">ACFP1C_12435</name>
</gene>
<evidence type="ECO:0000313" key="1">
    <source>
        <dbReference type="EMBL" id="MFC6261741.1"/>
    </source>
</evidence>
<sequence>MTVVTTILGLKLGNVVHPSPYQPADMGWKRCEHNLKPRKHRVYKLGFLLSQQEIHPPTK</sequence>
<dbReference type="EMBL" id="JBHSSI010000078">
    <property type="protein sequence ID" value="MFC6261741.1"/>
    <property type="molecule type" value="Genomic_DNA"/>
</dbReference>
<evidence type="ECO:0000313" key="2">
    <source>
        <dbReference type="Proteomes" id="UP001596283"/>
    </source>
</evidence>
<protein>
    <recommendedName>
        <fullName evidence="3">Transposase</fullName>
    </recommendedName>
</protein>